<proteinExistence type="predicted"/>
<evidence type="ECO:0000313" key="1">
    <source>
        <dbReference type="EMBL" id="JAP07490.1"/>
    </source>
</evidence>
<name>A0A0V0GH94_SOLCH</name>
<reference evidence="1" key="1">
    <citation type="submission" date="2015-12" db="EMBL/GenBank/DDBJ databases">
        <title>Gene expression during late stages of embryo sac development: a critical building block for successful pollen-pistil interactions.</title>
        <authorList>
            <person name="Liu Y."/>
            <person name="Joly V."/>
            <person name="Sabar M."/>
            <person name="Matton D.P."/>
        </authorList>
    </citation>
    <scope>NUCLEOTIDE SEQUENCE</scope>
</reference>
<dbReference type="EMBL" id="GEDG01038635">
    <property type="protein sequence ID" value="JAP07490.1"/>
    <property type="molecule type" value="Transcribed_RNA"/>
</dbReference>
<protein>
    <submittedName>
        <fullName evidence="1">Putative ovule protein</fullName>
    </submittedName>
</protein>
<dbReference type="AlphaFoldDB" id="A0A0V0GH94"/>
<sequence length="78" mass="9116">MPFCTYPAIIAFHETKLLNCNLSNIMCDVSKSPAFAYKINNLTVRYSFGTKPTVIICQWTLFPFLYAWRKMHSCKTRE</sequence>
<accession>A0A0V0GH94</accession>
<organism evidence="1">
    <name type="scientific">Solanum chacoense</name>
    <name type="common">Chaco potato</name>
    <dbReference type="NCBI Taxonomy" id="4108"/>
    <lineage>
        <taxon>Eukaryota</taxon>
        <taxon>Viridiplantae</taxon>
        <taxon>Streptophyta</taxon>
        <taxon>Embryophyta</taxon>
        <taxon>Tracheophyta</taxon>
        <taxon>Spermatophyta</taxon>
        <taxon>Magnoliopsida</taxon>
        <taxon>eudicotyledons</taxon>
        <taxon>Gunneridae</taxon>
        <taxon>Pentapetalae</taxon>
        <taxon>asterids</taxon>
        <taxon>lamiids</taxon>
        <taxon>Solanales</taxon>
        <taxon>Solanaceae</taxon>
        <taxon>Solanoideae</taxon>
        <taxon>Solaneae</taxon>
        <taxon>Solanum</taxon>
    </lineage>
</organism>